<feature type="compositionally biased region" description="Low complexity" evidence="1">
    <location>
        <begin position="151"/>
        <end position="167"/>
    </location>
</feature>
<feature type="region of interest" description="Disordered" evidence="1">
    <location>
        <begin position="421"/>
        <end position="440"/>
    </location>
</feature>
<dbReference type="AlphaFoldDB" id="A0A7S4JKY7"/>
<evidence type="ECO:0000313" key="2">
    <source>
        <dbReference type="EMBL" id="CAE2266208.1"/>
    </source>
</evidence>
<evidence type="ECO:0000256" key="1">
    <source>
        <dbReference type="SAM" id="MobiDB-lite"/>
    </source>
</evidence>
<reference evidence="2" key="1">
    <citation type="submission" date="2021-01" db="EMBL/GenBank/DDBJ databases">
        <authorList>
            <person name="Corre E."/>
            <person name="Pelletier E."/>
            <person name="Niang G."/>
            <person name="Scheremetjew M."/>
            <person name="Finn R."/>
            <person name="Kale V."/>
            <person name="Holt S."/>
            <person name="Cochrane G."/>
            <person name="Meng A."/>
            <person name="Brown T."/>
            <person name="Cohen L."/>
        </authorList>
    </citation>
    <scope>NUCLEOTIDE SEQUENCE</scope>
    <source>
        <strain evidence="2">Isolate 1302-5</strain>
    </source>
</reference>
<sequence length="440" mass="47926">MKYYHNYTMPTHGKGVGMKQGIRSPVSSGHEYGRGQYGREQYGREQYSAMRATGPPPPGRAYHTHHHPYYPPPHYAPPPSVEQRAPQSMPQSPSSPVSPWACDFCQAATFRTYEEASAHEQVCPMNRHAMATSPRGAPATPTMHTSPPRTPRAQQRQPHAAVAAASSPKHDDGKCILLLSTPGDQESLSDRQCYVRREFVEVFTATDADVAARHSKGAQKLHAGQVGIRCVFCTHMHPKDRAERAMCYPSSISRIYQTVADMQRFHFEACTAIPEEMKHSYRNLKTTRPRGVGSPQSYWISSAKELGLVDTSEGIHHAESSSPSAKHVKRKAQSPPAEKKPKATSPALCATNTPVTGHSTPVQLPGAAVISPSATGSHQRTAETSMMATPSPFASERRGGADLGSAQSFESPRDSEAIILLSLKNTGTAKPPQYRPSSNS</sequence>
<feature type="compositionally biased region" description="Pro residues" evidence="1">
    <location>
        <begin position="69"/>
        <end position="80"/>
    </location>
</feature>
<feature type="region of interest" description="Disordered" evidence="1">
    <location>
        <begin position="130"/>
        <end position="168"/>
    </location>
</feature>
<name>A0A7S4JKY7_9STRA</name>
<feature type="compositionally biased region" description="Low complexity" evidence="1">
    <location>
        <begin position="86"/>
        <end position="96"/>
    </location>
</feature>
<organism evidence="2">
    <name type="scientific">Odontella aurita</name>
    <dbReference type="NCBI Taxonomy" id="265563"/>
    <lineage>
        <taxon>Eukaryota</taxon>
        <taxon>Sar</taxon>
        <taxon>Stramenopiles</taxon>
        <taxon>Ochrophyta</taxon>
        <taxon>Bacillariophyta</taxon>
        <taxon>Mediophyceae</taxon>
        <taxon>Biddulphiophycidae</taxon>
        <taxon>Eupodiscales</taxon>
        <taxon>Odontellaceae</taxon>
        <taxon>Odontella</taxon>
    </lineage>
</organism>
<feature type="region of interest" description="Disordered" evidence="1">
    <location>
        <begin position="314"/>
        <end position="347"/>
    </location>
</feature>
<protein>
    <submittedName>
        <fullName evidence="2">Uncharacterized protein</fullName>
    </submittedName>
</protein>
<feature type="compositionally biased region" description="Polar residues" evidence="1">
    <location>
        <begin position="372"/>
        <end position="388"/>
    </location>
</feature>
<feature type="region of interest" description="Disordered" evidence="1">
    <location>
        <begin position="52"/>
        <end position="96"/>
    </location>
</feature>
<feature type="region of interest" description="Disordered" evidence="1">
    <location>
        <begin position="371"/>
        <end position="413"/>
    </location>
</feature>
<proteinExistence type="predicted"/>
<gene>
    <name evidence="2" type="ORF">OAUR00152_LOCUS29000</name>
</gene>
<accession>A0A7S4JKY7</accession>
<dbReference type="EMBL" id="HBKQ01042035">
    <property type="protein sequence ID" value="CAE2266208.1"/>
    <property type="molecule type" value="Transcribed_RNA"/>
</dbReference>